<dbReference type="InterPro" id="IPR032861">
    <property type="entry name" value="TAXi_N"/>
</dbReference>
<dbReference type="InterPro" id="IPR021109">
    <property type="entry name" value="Peptidase_aspartic_dom_sf"/>
</dbReference>
<dbReference type="EnsemblPlants" id="Pp3c7_25370V3.1">
    <property type="protein sequence ID" value="Pp3c7_25370V3.1"/>
    <property type="gene ID" value="Pp3c7_25370"/>
</dbReference>
<name>A0A2K1KD10_PHYPA</name>
<dbReference type="Gramene" id="Pp3c7_25370V3.1">
    <property type="protein sequence ID" value="Pp3c7_25370V3.1"/>
    <property type="gene ID" value="Pp3c7_25370"/>
</dbReference>
<keyword evidence="3 6" id="KW-0378">Hydrolase</keyword>
<evidence type="ECO:0000256" key="9">
    <source>
        <dbReference type="SAM" id="SignalP"/>
    </source>
</evidence>
<dbReference type="AlphaFoldDB" id="A0A2K1KD10"/>
<dbReference type="Pfam" id="PF14543">
    <property type="entry name" value="TAXi_N"/>
    <property type="match status" value="1"/>
</dbReference>
<protein>
    <recommendedName>
        <fullName evidence="10">Peptidase A1 domain-containing protein</fullName>
    </recommendedName>
</protein>
<reference evidence="11 13" key="2">
    <citation type="journal article" date="2018" name="Plant J.">
        <title>The Physcomitrella patens chromosome-scale assembly reveals moss genome structure and evolution.</title>
        <authorList>
            <person name="Lang D."/>
            <person name="Ullrich K.K."/>
            <person name="Murat F."/>
            <person name="Fuchs J."/>
            <person name="Jenkins J."/>
            <person name="Haas F.B."/>
            <person name="Piednoel M."/>
            <person name="Gundlach H."/>
            <person name="Van Bel M."/>
            <person name="Meyberg R."/>
            <person name="Vives C."/>
            <person name="Morata J."/>
            <person name="Symeonidi A."/>
            <person name="Hiss M."/>
            <person name="Muchero W."/>
            <person name="Kamisugi Y."/>
            <person name="Saleh O."/>
            <person name="Blanc G."/>
            <person name="Decker E.L."/>
            <person name="van Gessel N."/>
            <person name="Grimwood J."/>
            <person name="Hayes R.D."/>
            <person name="Graham S.W."/>
            <person name="Gunter L.E."/>
            <person name="McDaniel S.F."/>
            <person name="Hoernstein S.N.W."/>
            <person name="Larsson A."/>
            <person name="Li F.W."/>
            <person name="Perroud P.F."/>
            <person name="Phillips J."/>
            <person name="Ranjan P."/>
            <person name="Rokshar D.S."/>
            <person name="Rothfels C.J."/>
            <person name="Schneider L."/>
            <person name="Shu S."/>
            <person name="Stevenson D.W."/>
            <person name="Thummler F."/>
            <person name="Tillich M."/>
            <person name="Villarreal Aguilar J.C."/>
            <person name="Widiez T."/>
            <person name="Wong G.K."/>
            <person name="Wymore A."/>
            <person name="Zhang Y."/>
            <person name="Zimmer A.D."/>
            <person name="Quatrano R.S."/>
            <person name="Mayer K.F.X."/>
            <person name="Goodstein D."/>
            <person name="Casacuberta J.M."/>
            <person name="Vandepoele K."/>
            <person name="Reski R."/>
            <person name="Cuming A.C."/>
            <person name="Tuskan G.A."/>
            <person name="Maumus F."/>
            <person name="Salse J."/>
            <person name="Schmutz J."/>
            <person name="Rensing S.A."/>
        </authorList>
    </citation>
    <scope>NUCLEOTIDE SEQUENCE [LARGE SCALE GENOMIC DNA]</scope>
    <source>
        <strain evidence="12 13">cv. Gransden 2004</strain>
    </source>
</reference>
<dbReference type="GO" id="GO:0006508">
    <property type="term" value="P:proteolysis"/>
    <property type="evidence" value="ECO:0007669"/>
    <property type="project" value="UniProtKB-KW"/>
</dbReference>
<dbReference type="Gene3D" id="2.40.70.10">
    <property type="entry name" value="Acid Proteases"/>
    <property type="match status" value="2"/>
</dbReference>
<keyword evidence="13" id="KW-1185">Reference proteome</keyword>
<dbReference type="PRINTS" id="PR00792">
    <property type="entry name" value="PEPSIN"/>
</dbReference>
<dbReference type="Gramene" id="Pp3c7_25370V3.2">
    <property type="protein sequence ID" value="Pp3c7_25370V3.2"/>
    <property type="gene ID" value="Pp3c7_25370"/>
</dbReference>
<feature type="chain" id="PRO_5043158269" description="Peptidase A1 domain-containing protein" evidence="9">
    <location>
        <begin position="30"/>
        <end position="678"/>
    </location>
</feature>
<dbReference type="FunCoup" id="A0A2K1KD10">
    <property type="interactions" value="2243"/>
</dbReference>
<gene>
    <name evidence="12" type="primary">LOC112285124</name>
    <name evidence="11" type="ORF">PHYPA_010854</name>
</gene>
<evidence type="ECO:0000313" key="11">
    <source>
        <dbReference type="EMBL" id="PNR51666.1"/>
    </source>
</evidence>
<dbReference type="CDD" id="cd05476">
    <property type="entry name" value="pepsin_A_like_plant"/>
    <property type="match status" value="1"/>
</dbReference>
<evidence type="ECO:0000259" key="10">
    <source>
        <dbReference type="PROSITE" id="PS51767"/>
    </source>
</evidence>
<feature type="compositionally biased region" description="Low complexity" evidence="7">
    <location>
        <begin position="460"/>
        <end position="472"/>
    </location>
</feature>
<dbReference type="InterPro" id="IPR001969">
    <property type="entry name" value="Aspartic_peptidase_AS"/>
</dbReference>
<keyword evidence="9" id="KW-0732">Signal</keyword>
<dbReference type="CDD" id="cd22541">
    <property type="entry name" value="SP5_N"/>
    <property type="match status" value="1"/>
</dbReference>
<evidence type="ECO:0000256" key="8">
    <source>
        <dbReference type="SAM" id="Phobius"/>
    </source>
</evidence>
<dbReference type="STRING" id="3218.A0A2K1KD10"/>
<feature type="region of interest" description="Disordered" evidence="7">
    <location>
        <begin position="460"/>
        <end position="497"/>
    </location>
</feature>
<dbReference type="EnsemblPlants" id="Pp3c7_25370V3.2">
    <property type="protein sequence ID" value="Pp3c7_25370V3.2"/>
    <property type="gene ID" value="Pp3c7_25370"/>
</dbReference>
<evidence type="ECO:0000256" key="6">
    <source>
        <dbReference type="RuleBase" id="RU000454"/>
    </source>
</evidence>
<evidence type="ECO:0000256" key="5">
    <source>
        <dbReference type="PIRSR" id="PIRSR601461-1"/>
    </source>
</evidence>
<evidence type="ECO:0000313" key="13">
    <source>
        <dbReference type="Proteomes" id="UP000006727"/>
    </source>
</evidence>
<proteinExistence type="inferred from homology"/>
<keyword evidence="6" id="KW-0645">Protease</keyword>
<dbReference type="InterPro" id="IPR001461">
    <property type="entry name" value="Aspartic_peptidase_A1"/>
</dbReference>
<dbReference type="InterPro" id="IPR033121">
    <property type="entry name" value="PEPTIDASE_A1"/>
</dbReference>
<dbReference type="GO" id="GO:0004190">
    <property type="term" value="F:aspartic-type endopeptidase activity"/>
    <property type="evidence" value="ECO:0007669"/>
    <property type="project" value="UniProtKB-KW"/>
</dbReference>
<feature type="domain" description="Peptidase A1" evidence="10">
    <location>
        <begin position="98"/>
        <end position="439"/>
    </location>
</feature>
<dbReference type="EMBL" id="ABEU02000007">
    <property type="protein sequence ID" value="PNR51666.1"/>
    <property type="molecule type" value="Genomic_DNA"/>
</dbReference>
<dbReference type="PANTHER" id="PTHR13683">
    <property type="entry name" value="ASPARTYL PROTEASES"/>
    <property type="match status" value="1"/>
</dbReference>
<evidence type="ECO:0000256" key="1">
    <source>
        <dbReference type="ARBA" id="ARBA00007447"/>
    </source>
</evidence>
<accession>A0A2K1KD10</accession>
<keyword evidence="2 6" id="KW-0064">Aspartyl protease</keyword>
<dbReference type="InterPro" id="IPR034161">
    <property type="entry name" value="Pepsin-like_plant"/>
</dbReference>
<dbReference type="PANTHER" id="PTHR13683:SF817">
    <property type="entry name" value="OS07G0592200 PROTEIN"/>
    <property type="match status" value="1"/>
</dbReference>
<feature type="compositionally biased region" description="Pro residues" evidence="7">
    <location>
        <begin position="474"/>
        <end position="492"/>
    </location>
</feature>
<evidence type="ECO:0000313" key="12">
    <source>
        <dbReference type="EnsemblPlants" id="Pp3c7_25370V3.1"/>
    </source>
</evidence>
<dbReference type="PROSITE" id="PS00141">
    <property type="entry name" value="ASP_PROTEASE"/>
    <property type="match status" value="1"/>
</dbReference>
<sequence length="678" mass="73873">MGKMRFNSEFTRVSAIFVLMSLLWRESGCLMEFENPRSGSRGSTGVRIESERGSALVLPLTRSKKNDIVDRRFERRGRKLEESARMTLHDDLLTKGYYTSRVFIGTPPNEFALIVDTGSTVTYVPCSSCTHCGHHQDPRFKPENSSSYQKIGCRSSDCITGLCDSNSHQCKYERMYAEMSTSKGVLGKDLLDFGPASRLQSQLLSFGCETAESGDLYLQVADGIMGLGRGPLSIVDQLVGNGAIEDSFSLCYGGMDEGGGSMVLGAIPAPSGMVFAKSDPRRSNYYNLELTEIQVQGASLKLDSNVFNGKFGTILDSGTTYAYLPDRAFEAFTDAVVAQLGSLQAVDGPDPNYPDICYAGAGTDTKELGKHFPLVDFVFAENQKVSLAPENYLFKHTKVPGAYCLGFFKNQDATTLLGGIIVRNMLVTYDRYNHQIGFLKTNCTELWSILPAEAPLTAPAVSPSVPPANEESPPVEPPSALPSPSVNAPPPLSTESPAPVSQAEIFFDRIQLIIVLDTNKTIICEQMGVFLSSIASELNVSESQINSEDVTVKEEAGQAVVQLVVYAESSQHFSSSSAQTLASRFGNHTVQLPAVFGTYTLKSWKGLPPSRRGWFQSKKIKVAAIVAGVVGLVAMLALVPSLAYWYISKYKEKNQVNYKNLNAAENSEEESLIGDQQL</sequence>
<reference evidence="12" key="3">
    <citation type="submission" date="2020-12" db="UniProtKB">
        <authorList>
            <consortium name="EnsemblPlants"/>
        </authorList>
    </citation>
    <scope>IDENTIFICATION</scope>
</reference>
<evidence type="ECO:0000256" key="7">
    <source>
        <dbReference type="SAM" id="MobiDB-lite"/>
    </source>
</evidence>
<dbReference type="InterPro" id="IPR032799">
    <property type="entry name" value="TAXi_C"/>
</dbReference>
<dbReference type="FunFam" id="2.40.70.10:FF:000030">
    <property type="entry name" value="Eukaryotic aspartyl protease family protein"/>
    <property type="match status" value="1"/>
</dbReference>
<dbReference type="RefSeq" id="XP_024381443.1">
    <property type="nucleotide sequence ID" value="XM_024525675.2"/>
</dbReference>
<organism evidence="11">
    <name type="scientific">Physcomitrium patens</name>
    <name type="common">Spreading-leaved earth moss</name>
    <name type="synonym">Physcomitrella patens</name>
    <dbReference type="NCBI Taxonomy" id="3218"/>
    <lineage>
        <taxon>Eukaryota</taxon>
        <taxon>Viridiplantae</taxon>
        <taxon>Streptophyta</taxon>
        <taxon>Embryophyta</taxon>
        <taxon>Bryophyta</taxon>
        <taxon>Bryophytina</taxon>
        <taxon>Bryopsida</taxon>
        <taxon>Funariidae</taxon>
        <taxon>Funariales</taxon>
        <taxon>Funariaceae</taxon>
        <taxon>Physcomitrium</taxon>
    </lineage>
</organism>
<dbReference type="Pfam" id="PF14541">
    <property type="entry name" value="TAXi_C"/>
    <property type="match status" value="1"/>
</dbReference>
<dbReference type="PaxDb" id="3218-PP1S97_89V6.1"/>
<feature type="active site" evidence="5">
    <location>
        <position position="316"/>
    </location>
</feature>
<reference evidence="11 13" key="1">
    <citation type="journal article" date="2008" name="Science">
        <title>The Physcomitrella genome reveals evolutionary insights into the conquest of land by plants.</title>
        <authorList>
            <person name="Rensing S."/>
            <person name="Lang D."/>
            <person name="Zimmer A."/>
            <person name="Terry A."/>
            <person name="Salamov A."/>
            <person name="Shapiro H."/>
            <person name="Nishiyama T."/>
            <person name="Perroud P.-F."/>
            <person name="Lindquist E."/>
            <person name="Kamisugi Y."/>
            <person name="Tanahashi T."/>
            <person name="Sakakibara K."/>
            <person name="Fujita T."/>
            <person name="Oishi K."/>
            <person name="Shin-I T."/>
            <person name="Kuroki Y."/>
            <person name="Toyoda A."/>
            <person name="Suzuki Y."/>
            <person name="Hashimoto A."/>
            <person name="Yamaguchi K."/>
            <person name="Sugano A."/>
            <person name="Kohara Y."/>
            <person name="Fujiyama A."/>
            <person name="Anterola A."/>
            <person name="Aoki S."/>
            <person name="Ashton N."/>
            <person name="Barbazuk W.B."/>
            <person name="Barker E."/>
            <person name="Bennetzen J."/>
            <person name="Bezanilla M."/>
            <person name="Blankenship R."/>
            <person name="Cho S.H."/>
            <person name="Dutcher S."/>
            <person name="Estelle M."/>
            <person name="Fawcett J.A."/>
            <person name="Gundlach H."/>
            <person name="Hanada K."/>
            <person name="Heyl A."/>
            <person name="Hicks K.A."/>
            <person name="Hugh J."/>
            <person name="Lohr M."/>
            <person name="Mayer K."/>
            <person name="Melkozernov A."/>
            <person name="Murata T."/>
            <person name="Nelson D."/>
            <person name="Pils B."/>
            <person name="Prigge M."/>
            <person name="Reiss B."/>
            <person name="Renner T."/>
            <person name="Rombauts S."/>
            <person name="Rushton P."/>
            <person name="Sanderfoot A."/>
            <person name="Schween G."/>
            <person name="Shiu S.-H."/>
            <person name="Stueber K."/>
            <person name="Theodoulou F.L."/>
            <person name="Tu H."/>
            <person name="Van de Peer Y."/>
            <person name="Verrier P.J."/>
            <person name="Waters E."/>
            <person name="Wood A."/>
            <person name="Yang L."/>
            <person name="Cove D."/>
            <person name="Cuming A."/>
            <person name="Hasebe M."/>
            <person name="Lucas S."/>
            <person name="Mishler D.B."/>
            <person name="Reski R."/>
            <person name="Grigoriev I."/>
            <person name="Quatrano R.S."/>
            <person name="Boore J.L."/>
        </authorList>
    </citation>
    <scope>NUCLEOTIDE SEQUENCE [LARGE SCALE GENOMIC DNA]</scope>
    <source>
        <strain evidence="12 13">cv. Gransden 2004</strain>
    </source>
</reference>
<dbReference type="Proteomes" id="UP000006727">
    <property type="component" value="Chromosome 7"/>
</dbReference>
<keyword evidence="8" id="KW-0812">Transmembrane</keyword>
<dbReference type="GeneID" id="112285124"/>
<feature type="active site" evidence="5">
    <location>
        <position position="116"/>
    </location>
</feature>
<evidence type="ECO:0000256" key="2">
    <source>
        <dbReference type="ARBA" id="ARBA00022750"/>
    </source>
</evidence>
<keyword evidence="8" id="KW-0472">Membrane</keyword>
<feature type="signal peptide" evidence="9">
    <location>
        <begin position="1"/>
        <end position="29"/>
    </location>
</feature>
<dbReference type="PROSITE" id="PS51767">
    <property type="entry name" value="PEPTIDASE_A1"/>
    <property type="match status" value="1"/>
</dbReference>
<evidence type="ECO:0000256" key="3">
    <source>
        <dbReference type="ARBA" id="ARBA00022801"/>
    </source>
</evidence>
<keyword evidence="4" id="KW-0325">Glycoprotein</keyword>
<evidence type="ECO:0000256" key="4">
    <source>
        <dbReference type="ARBA" id="ARBA00023180"/>
    </source>
</evidence>
<keyword evidence="8" id="KW-1133">Transmembrane helix</keyword>
<feature type="transmembrane region" description="Helical" evidence="8">
    <location>
        <begin position="622"/>
        <end position="647"/>
    </location>
</feature>
<dbReference type="SUPFAM" id="SSF50630">
    <property type="entry name" value="Acid proteases"/>
    <property type="match status" value="1"/>
</dbReference>
<dbReference type="FunFam" id="2.40.70.10:FF:000025">
    <property type="entry name" value="Aspartyl protease family protein"/>
    <property type="match status" value="1"/>
</dbReference>
<comment type="similarity">
    <text evidence="1 6">Belongs to the peptidase A1 family.</text>
</comment>